<organism evidence="2 3">
    <name type="scientific">Kordia periserrulae</name>
    <dbReference type="NCBI Taxonomy" id="701523"/>
    <lineage>
        <taxon>Bacteria</taxon>
        <taxon>Pseudomonadati</taxon>
        <taxon>Bacteroidota</taxon>
        <taxon>Flavobacteriia</taxon>
        <taxon>Flavobacteriales</taxon>
        <taxon>Flavobacteriaceae</taxon>
        <taxon>Kordia</taxon>
    </lineage>
</organism>
<proteinExistence type="predicted"/>
<dbReference type="AlphaFoldDB" id="A0A2T6BV34"/>
<dbReference type="Proteomes" id="UP000244090">
    <property type="component" value="Unassembled WGS sequence"/>
</dbReference>
<feature type="compositionally biased region" description="Basic and acidic residues" evidence="1">
    <location>
        <begin position="30"/>
        <end position="51"/>
    </location>
</feature>
<feature type="compositionally biased region" description="Polar residues" evidence="1">
    <location>
        <begin position="62"/>
        <end position="72"/>
    </location>
</feature>
<protein>
    <submittedName>
        <fullName evidence="2">Uncharacterized protein</fullName>
    </submittedName>
</protein>
<evidence type="ECO:0000313" key="2">
    <source>
        <dbReference type="EMBL" id="PTX59837.1"/>
    </source>
</evidence>
<reference evidence="2 3" key="1">
    <citation type="submission" date="2018-04" db="EMBL/GenBank/DDBJ databases">
        <title>Genomic Encyclopedia of Archaeal and Bacterial Type Strains, Phase II (KMG-II): from individual species to whole genera.</title>
        <authorList>
            <person name="Goeker M."/>
        </authorList>
    </citation>
    <scope>NUCLEOTIDE SEQUENCE [LARGE SCALE GENOMIC DNA]</scope>
    <source>
        <strain evidence="2 3">DSM 25731</strain>
    </source>
</reference>
<evidence type="ECO:0000313" key="3">
    <source>
        <dbReference type="Proteomes" id="UP000244090"/>
    </source>
</evidence>
<gene>
    <name evidence="2" type="ORF">C8N46_108150</name>
</gene>
<keyword evidence="3" id="KW-1185">Reference proteome</keyword>
<name>A0A2T6BV34_9FLAO</name>
<feature type="region of interest" description="Disordered" evidence="1">
    <location>
        <begin position="27"/>
        <end position="72"/>
    </location>
</feature>
<evidence type="ECO:0000256" key="1">
    <source>
        <dbReference type="SAM" id="MobiDB-lite"/>
    </source>
</evidence>
<sequence length="72" mass="8028">MKKRNLKSLKLNKKSISNFKLHKLSGAGIKRSERRQGDCDYSRAHPSHPDDGGYCVGPDITENGTRPTDANM</sequence>
<comment type="caution">
    <text evidence="2">The sequence shown here is derived from an EMBL/GenBank/DDBJ whole genome shotgun (WGS) entry which is preliminary data.</text>
</comment>
<dbReference type="EMBL" id="QBKT01000008">
    <property type="protein sequence ID" value="PTX59837.1"/>
    <property type="molecule type" value="Genomic_DNA"/>
</dbReference>
<accession>A0A2T6BV34</accession>